<dbReference type="Gene3D" id="3.10.450.50">
    <property type="match status" value="1"/>
</dbReference>
<dbReference type="EMBL" id="WRXN01000012">
    <property type="protein sequence ID" value="MVT11329.1"/>
    <property type="molecule type" value="Genomic_DNA"/>
</dbReference>
<dbReference type="PANTHER" id="PTHR38436:SF1">
    <property type="entry name" value="ESTER CYCLASE"/>
    <property type="match status" value="1"/>
</dbReference>
<protein>
    <submittedName>
        <fullName evidence="1">Ester cyclase</fullName>
    </submittedName>
</protein>
<evidence type="ECO:0000313" key="2">
    <source>
        <dbReference type="Proteomes" id="UP000461730"/>
    </source>
</evidence>
<name>A0A7K1UAD5_9BACT</name>
<dbReference type="InterPro" id="IPR032710">
    <property type="entry name" value="NTF2-like_dom_sf"/>
</dbReference>
<proteinExistence type="predicted"/>
<dbReference type="GO" id="GO:0030638">
    <property type="term" value="P:polyketide metabolic process"/>
    <property type="evidence" value="ECO:0007669"/>
    <property type="project" value="InterPro"/>
</dbReference>
<comment type="caution">
    <text evidence="1">The sequence shown here is derived from an EMBL/GenBank/DDBJ whole genome shotgun (WGS) entry which is preliminary data.</text>
</comment>
<gene>
    <name evidence="1" type="ORF">GO493_23875</name>
</gene>
<keyword evidence="2" id="KW-1185">Reference proteome</keyword>
<dbReference type="Pfam" id="PF07366">
    <property type="entry name" value="SnoaL"/>
    <property type="match status" value="1"/>
</dbReference>
<organism evidence="1 2">
    <name type="scientific">Chitinophaga tropicalis</name>
    <dbReference type="NCBI Taxonomy" id="2683588"/>
    <lineage>
        <taxon>Bacteria</taxon>
        <taxon>Pseudomonadati</taxon>
        <taxon>Bacteroidota</taxon>
        <taxon>Chitinophagia</taxon>
        <taxon>Chitinophagales</taxon>
        <taxon>Chitinophagaceae</taxon>
        <taxon>Chitinophaga</taxon>
    </lineage>
</organism>
<dbReference type="AlphaFoldDB" id="A0A7K1UAD5"/>
<accession>A0A7K1UAD5</accession>
<evidence type="ECO:0000313" key="1">
    <source>
        <dbReference type="EMBL" id="MVT11329.1"/>
    </source>
</evidence>
<dbReference type="PANTHER" id="PTHR38436">
    <property type="entry name" value="POLYKETIDE CYCLASE SNOAL-LIKE DOMAIN"/>
    <property type="match status" value="1"/>
</dbReference>
<dbReference type="InterPro" id="IPR009959">
    <property type="entry name" value="Cyclase_SnoaL-like"/>
</dbReference>
<sequence>MFDYRWRKSLERIICITFNSNQMKKKWTTEELKERSWKFDDEAFNKWNFDIVDELVHPDFINHDPLPGMDPTREGIKNYLPGFKAAFPDLKFVNDSIIAEGDIVAHRVTWYGTHSGEYLGVPATGKKISFRTHDFQRWEDGLLIERWSTADVEQMLIDLGLK</sequence>
<reference evidence="1 2" key="1">
    <citation type="submission" date="2019-12" db="EMBL/GenBank/DDBJ databases">
        <title>Chitinophaga sp. strain ysch24 (GDMCC 1.1355), whole genome shotgun sequence.</title>
        <authorList>
            <person name="Zhang X."/>
        </authorList>
    </citation>
    <scope>NUCLEOTIDE SEQUENCE [LARGE SCALE GENOMIC DNA]</scope>
    <source>
        <strain evidence="2">ysch24</strain>
    </source>
</reference>
<dbReference type="Proteomes" id="UP000461730">
    <property type="component" value="Unassembled WGS sequence"/>
</dbReference>
<dbReference type="SUPFAM" id="SSF54427">
    <property type="entry name" value="NTF2-like"/>
    <property type="match status" value="1"/>
</dbReference>